<comment type="caution">
    <text evidence="1">The sequence shown here is derived from an EMBL/GenBank/DDBJ whole genome shotgun (WGS) entry which is preliminary data.</text>
</comment>
<accession>A0ABR2YE10</accession>
<evidence type="ECO:0000313" key="2">
    <source>
        <dbReference type="Proteomes" id="UP001491310"/>
    </source>
</evidence>
<dbReference type="EMBL" id="JALJOT010000014">
    <property type="protein sequence ID" value="KAK9903349.1"/>
    <property type="molecule type" value="Genomic_DNA"/>
</dbReference>
<organism evidence="1 2">
    <name type="scientific">Coccomyxa subellipsoidea</name>
    <dbReference type="NCBI Taxonomy" id="248742"/>
    <lineage>
        <taxon>Eukaryota</taxon>
        <taxon>Viridiplantae</taxon>
        <taxon>Chlorophyta</taxon>
        <taxon>core chlorophytes</taxon>
        <taxon>Trebouxiophyceae</taxon>
        <taxon>Trebouxiophyceae incertae sedis</taxon>
        <taxon>Coccomyxaceae</taxon>
        <taxon>Coccomyxa</taxon>
    </lineage>
</organism>
<keyword evidence="2" id="KW-1185">Reference proteome</keyword>
<name>A0ABR2YE10_9CHLO</name>
<sequence>MLEVDYPKISSAFYPLVIGDCLMSLQHLNIASQFGLATALTSPDDWFESNDLLPEDRWTEAATECMWAPGPWLGLAHASRPGSITWRKVTFLEEHCTYQYRAISSRGVTVRHPGQHHSEGALLTVSKG</sequence>
<evidence type="ECO:0000313" key="1">
    <source>
        <dbReference type="EMBL" id="KAK9903349.1"/>
    </source>
</evidence>
<dbReference type="Proteomes" id="UP001491310">
    <property type="component" value="Unassembled WGS sequence"/>
</dbReference>
<proteinExistence type="predicted"/>
<gene>
    <name evidence="1" type="ORF">WJX75_003512</name>
</gene>
<protein>
    <submittedName>
        <fullName evidence="1">Uncharacterized protein</fullName>
    </submittedName>
</protein>
<reference evidence="1 2" key="1">
    <citation type="journal article" date="2024" name="Nat. Commun.">
        <title>Phylogenomics reveals the evolutionary origins of lichenization in chlorophyte algae.</title>
        <authorList>
            <person name="Puginier C."/>
            <person name="Libourel C."/>
            <person name="Otte J."/>
            <person name="Skaloud P."/>
            <person name="Haon M."/>
            <person name="Grisel S."/>
            <person name="Petersen M."/>
            <person name="Berrin J.G."/>
            <person name="Delaux P.M."/>
            <person name="Dal Grande F."/>
            <person name="Keller J."/>
        </authorList>
    </citation>
    <scope>NUCLEOTIDE SEQUENCE [LARGE SCALE GENOMIC DNA]</scope>
    <source>
        <strain evidence="1 2">SAG 216-7</strain>
    </source>
</reference>